<comment type="similarity">
    <text evidence="1 4">Belongs to the aldehyde dehydrogenase family.</text>
</comment>
<accession>A0A9P7ERT7</accession>
<dbReference type="GO" id="GO:0016620">
    <property type="term" value="F:oxidoreductase activity, acting on the aldehyde or oxo group of donors, NAD or NADP as acceptor"/>
    <property type="evidence" value="ECO:0007669"/>
    <property type="project" value="InterPro"/>
</dbReference>
<comment type="caution">
    <text evidence="6">The sequence shown here is derived from an EMBL/GenBank/DDBJ whole genome shotgun (WGS) entry which is preliminary data.</text>
</comment>
<dbReference type="InterPro" id="IPR016161">
    <property type="entry name" value="Ald_DH/histidinol_DH"/>
</dbReference>
<dbReference type="InterPro" id="IPR016162">
    <property type="entry name" value="Ald_DH_N"/>
</dbReference>
<dbReference type="AlphaFoldDB" id="A0A9P7ERT7"/>
<evidence type="ECO:0000256" key="2">
    <source>
        <dbReference type="ARBA" id="ARBA00023002"/>
    </source>
</evidence>
<gene>
    <name evidence="6" type="ORF">F5147DRAFT_97587</name>
</gene>
<keyword evidence="2 4" id="KW-0560">Oxidoreductase</keyword>
<dbReference type="OrthoDB" id="310895at2759"/>
<dbReference type="PROSITE" id="PS00687">
    <property type="entry name" value="ALDEHYDE_DEHYDR_GLU"/>
    <property type="match status" value="1"/>
</dbReference>
<evidence type="ECO:0000256" key="4">
    <source>
        <dbReference type="RuleBase" id="RU003345"/>
    </source>
</evidence>
<evidence type="ECO:0000313" key="6">
    <source>
        <dbReference type="EMBL" id="KAG2085291.1"/>
    </source>
</evidence>
<dbReference type="Pfam" id="PF00171">
    <property type="entry name" value="Aldedh"/>
    <property type="match status" value="1"/>
</dbReference>
<dbReference type="PROSITE" id="PS00070">
    <property type="entry name" value="ALDEHYDE_DEHYDR_CYS"/>
    <property type="match status" value="1"/>
</dbReference>
<dbReference type="Gene3D" id="3.40.605.10">
    <property type="entry name" value="Aldehyde Dehydrogenase, Chain A, domain 1"/>
    <property type="match status" value="1"/>
</dbReference>
<dbReference type="SUPFAM" id="SSF53720">
    <property type="entry name" value="ALDH-like"/>
    <property type="match status" value="1"/>
</dbReference>
<keyword evidence="7" id="KW-1185">Reference proteome</keyword>
<proteinExistence type="inferred from homology"/>
<evidence type="ECO:0000259" key="5">
    <source>
        <dbReference type="Pfam" id="PF00171"/>
    </source>
</evidence>
<feature type="active site" evidence="3">
    <location>
        <position position="15"/>
    </location>
</feature>
<dbReference type="InterPro" id="IPR029510">
    <property type="entry name" value="Ald_DH_CS_GLU"/>
</dbReference>
<feature type="domain" description="Aldehyde dehydrogenase" evidence="5">
    <location>
        <begin position="3"/>
        <end position="71"/>
    </location>
</feature>
<dbReference type="InterPro" id="IPR016163">
    <property type="entry name" value="Ald_DH_C"/>
</dbReference>
<dbReference type="RefSeq" id="XP_041284641.1">
    <property type="nucleotide sequence ID" value="XM_041444500.1"/>
</dbReference>
<evidence type="ECO:0000313" key="7">
    <source>
        <dbReference type="Proteomes" id="UP000823399"/>
    </source>
</evidence>
<name>A0A9P7ERT7_9AGAM</name>
<organism evidence="6 7">
    <name type="scientific">Suillus discolor</name>
    <dbReference type="NCBI Taxonomy" id="1912936"/>
    <lineage>
        <taxon>Eukaryota</taxon>
        <taxon>Fungi</taxon>
        <taxon>Dikarya</taxon>
        <taxon>Basidiomycota</taxon>
        <taxon>Agaricomycotina</taxon>
        <taxon>Agaricomycetes</taxon>
        <taxon>Agaricomycetidae</taxon>
        <taxon>Boletales</taxon>
        <taxon>Suillineae</taxon>
        <taxon>Suillaceae</taxon>
        <taxon>Suillus</taxon>
    </lineage>
</organism>
<dbReference type="Proteomes" id="UP000823399">
    <property type="component" value="Unassembled WGS sequence"/>
</dbReference>
<evidence type="ECO:0000256" key="3">
    <source>
        <dbReference type="PROSITE-ProRule" id="PRU10007"/>
    </source>
</evidence>
<dbReference type="Gene3D" id="3.40.309.10">
    <property type="entry name" value="Aldehyde Dehydrogenase, Chain A, domain 2"/>
    <property type="match status" value="1"/>
</dbReference>
<dbReference type="GeneID" id="64706759"/>
<dbReference type="InterPro" id="IPR015590">
    <property type="entry name" value="Aldehyde_DH_dom"/>
</dbReference>
<dbReference type="PANTHER" id="PTHR11699">
    <property type="entry name" value="ALDEHYDE DEHYDROGENASE-RELATED"/>
    <property type="match status" value="1"/>
</dbReference>
<protein>
    <submittedName>
        <fullName evidence="6">Retinal dehydrogenase 2</fullName>
    </submittedName>
</protein>
<sequence length="120" mass="13411">MEAAAKSNLKSVTLELGGKSPNIIFDDADLEQAVKWAIHGIYFNHGQNCSAGSRIFVQEGIYDKFLDKFISSHMADIVPTAHHIQGLNPSIKHLYITKTANQDPLLIHIPVDIREHAFYL</sequence>
<dbReference type="InterPro" id="IPR016160">
    <property type="entry name" value="Ald_DH_CS_CYS"/>
</dbReference>
<evidence type="ECO:0000256" key="1">
    <source>
        <dbReference type="ARBA" id="ARBA00009986"/>
    </source>
</evidence>
<dbReference type="EMBL" id="JABBWM010000179">
    <property type="protein sequence ID" value="KAG2085291.1"/>
    <property type="molecule type" value="Genomic_DNA"/>
</dbReference>
<reference evidence="6" key="1">
    <citation type="journal article" date="2020" name="New Phytol.">
        <title>Comparative genomics reveals dynamic genome evolution in host specialist ectomycorrhizal fungi.</title>
        <authorList>
            <person name="Lofgren L.A."/>
            <person name="Nguyen N.H."/>
            <person name="Vilgalys R."/>
            <person name="Ruytinx J."/>
            <person name="Liao H.L."/>
            <person name="Branco S."/>
            <person name="Kuo A."/>
            <person name="LaButti K."/>
            <person name="Lipzen A."/>
            <person name="Andreopoulos W."/>
            <person name="Pangilinan J."/>
            <person name="Riley R."/>
            <person name="Hundley H."/>
            <person name="Na H."/>
            <person name="Barry K."/>
            <person name="Grigoriev I.V."/>
            <person name="Stajich J.E."/>
            <person name="Kennedy P.G."/>
        </authorList>
    </citation>
    <scope>NUCLEOTIDE SEQUENCE</scope>
    <source>
        <strain evidence="6">FC423</strain>
    </source>
</reference>